<reference evidence="2 3" key="1">
    <citation type="submission" date="2017-11" db="EMBL/GenBank/DDBJ databases">
        <title>De-novo sequencing of pomegranate (Punica granatum L.) genome.</title>
        <authorList>
            <person name="Akparov Z."/>
            <person name="Amiraslanov A."/>
            <person name="Hajiyeva S."/>
            <person name="Abbasov M."/>
            <person name="Kaur K."/>
            <person name="Hamwieh A."/>
            <person name="Solovyev V."/>
            <person name="Salamov A."/>
            <person name="Braich B."/>
            <person name="Kosarev P."/>
            <person name="Mahmoud A."/>
            <person name="Hajiyev E."/>
            <person name="Babayeva S."/>
            <person name="Izzatullayeva V."/>
            <person name="Mammadov A."/>
            <person name="Mammadov A."/>
            <person name="Sharifova S."/>
            <person name="Ojaghi J."/>
            <person name="Eynullazada K."/>
            <person name="Bayramov B."/>
            <person name="Abdulazimova A."/>
            <person name="Shahmuradov I."/>
        </authorList>
    </citation>
    <scope>NUCLEOTIDE SEQUENCE [LARGE SCALE GENOMIC DNA]</scope>
    <source>
        <strain evidence="3">cv. AG2017</strain>
        <tissue evidence="2">Leaf</tissue>
    </source>
</reference>
<dbReference type="InterPro" id="IPR054722">
    <property type="entry name" value="PolX-like_BBD"/>
</dbReference>
<dbReference type="PANTHER" id="PTHR47592">
    <property type="entry name" value="PBF68 PROTEIN"/>
    <property type="match status" value="1"/>
</dbReference>
<protein>
    <recommendedName>
        <fullName evidence="1">Retrovirus-related Pol polyprotein from transposon TNT 1-94-like beta-barrel domain-containing protein</fullName>
    </recommendedName>
</protein>
<organism evidence="2 3">
    <name type="scientific">Punica granatum</name>
    <name type="common">Pomegranate</name>
    <dbReference type="NCBI Taxonomy" id="22663"/>
    <lineage>
        <taxon>Eukaryota</taxon>
        <taxon>Viridiplantae</taxon>
        <taxon>Streptophyta</taxon>
        <taxon>Embryophyta</taxon>
        <taxon>Tracheophyta</taxon>
        <taxon>Spermatophyta</taxon>
        <taxon>Magnoliopsida</taxon>
        <taxon>eudicotyledons</taxon>
        <taxon>Gunneridae</taxon>
        <taxon>Pentapetalae</taxon>
        <taxon>rosids</taxon>
        <taxon>malvids</taxon>
        <taxon>Myrtales</taxon>
        <taxon>Lythraceae</taxon>
        <taxon>Punica</taxon>
    </lineage>
</organism>
<name>A0A2I0KHL4_PUNGR</name>
<comment type="caution">
    <text evidence="2">The sequence shown here is derived from an EMBL/GenBank/DDBJ whole genome shotgun (WGS) entry which is preliminary data.</text>
</comment>
<dbReference type="EMBL" id="PGOL01000571">
    <property type="protein sequence ID" value="PKI68005.1"/>
    <property type="molecule type" value="Genomic_DNA"/>
</dbReference>
<keyword evidence="3" id="KW-1185">Reference proteome</keyword>
<evidence type="ECO:0000313" key="2">
    <source>
        <dbReference type="EMBL" id="PKI68005.1"/>
    </source>
</evidence>
<accession>A0A2I0KHL4</accession>
<dbReference type="PANTHER" id="PTHR47592:SF27">
    <property type="entry name" value="OS08G0421700 PROTEIN"/>
    <property type="match status" value="1"/>
</dbReference>
<evidence type="ECO:0000259" key="1">
    <source>
        <dbReference type="Pfam" id="PF22936"/>
    </source>
</evidence>
<dbReference type="AlphaFoldDB" id="A0A2I0KHL4"/>
<evidence type="ECO:0000313" key="3">
    <source>
        <dbReference type="Proteomes" id="UP000233551"/>
    </source>
</evidence>
<dbReference type="Proteomes" id="UP000233551">
    <property type="component" value="Unassembled WGS sequence"/>
</dbReference>
<dbReference type="STRING" id="22663.A0A2I0KHL4"/>
<gene>
    <name evidence="2" type="ORF">CRG98_011601</name>
</gene>
<dbReference type="Pfam" id="PF22936">
    <property type="entry name" value="Pol_BBD"/>
    <property type="match status" value="1"/>
</dbReference>
<feature type="domain" description="Retrovirus-related Pol polyprotein from transposon TNT 1-94-like beta-barrel" evidence="1">
    <location>
        <begin position="95"/>
        <end position="176"/>
    </location>
</feature>
<proteinExistence type="predicted"/>
<sequence length="329" mass="37135">MLALLVHNGLKKVLSGTKPESMSASEWEEMSEKVLSAIQLCLTNDVLKENKKKTDHDNEKGKQKTDVADVVVAKEKYEDVLLVIEDKKSKFRDEWILYSRCSYHICLDRDYFFRYKSFEGGVILMGNNTAYKTIGIGTVGIRMHDDSVVRTLKDIRIVPDLKKNIISLGILDSNGYNIIIESNDMKISCGALVLMKGIKIGSLYILHGSIATGSAAISSSRSESDSTELWHMLLRHMSEKLEEYLLARDRESRQINPPQRYDFKYMVAYALSVAESIDSSDSTSYSEAIHAPDSGKWLTAMEEEMESLHKNGTWEQVKSPTSKRIVGCK</sequence>